<dbReference type="Gene3D" id="2.60.120.200">
    <property type="match status" value="2"/>
</dbReference>
<keyword evidence="4" id="KW-1185">Reference proteome</keyword>
<dbReference type="Pfam" id="PF13385">
    <property type="entry name" value="Laminin_G_3"/>
    <property type="match status" value="2"/>
</dbReference>
<gene>
    <name evidence="3" type="ORF">P5673_002105</name>
</gene>
<feature type="chain" id="PRO_5042224491" description="LamG-like jellyroll fold domain-containing protein" evidence="2">
    <location>
        <begin position="25"/>
        <end position="1744"/>
    </location>
</feature>
<organism evidence="3 4">
    <name type="scientific">Acropora cervicornis</name>
    <name type="common">Staghorn coral</name>
    <dbReference type="NCBI Taxonomy" id="6130"/>
    <lineage>
        <taxon>Eukaryota</taxon>
        <taxon>Metazoa</taxon>
        <taxon>Cnidaria</taxon>
        <taxon>Anthozoa</taxon>
        <taxon>Hexacorallia</taxon>
        <taxon>Scleractinia</taxon>
        <taxon>Astrocoeniina</taxon>
        <taxon>Acroporidae</taxon>
        <taxon>Acropora</taxon>
    </lineage>
</organism>
<reference evidence="3" key="1">
    <citation type="journal article" date="2023" name="G3 (Bethesda)">
        <title>Whole genome assembly and annotation of the endangered Caribbean coral Acropora cervicornis.</title>
        <authorList>
            <person name="Selwyn J.D."/>
            <person name="Vollmer S.V."/>
        </authorList>
    </citation>
    <scope>NUCLEOTIDE SEQUENCE</scope>
    <source>
        <strain evidence="3">K2</strain>
    </source>
</reference>
<feature type="region of interest" description="Disordered" evidence="1">
    <location>
        <begin position="772"/>
        <end position="817"/>
    </location>
</feature>
<feature type="region of interest" description="Disordered" evidence="1">
    <location>
        <begin position="1052"/>
        <end position="1129"/>
    </location>
</feature>
<evidence type="ECO:0000313" key="4">
    <source>
        <dbReference type="Proteomes" id="UP001249851"/>
    </source>
</evidence>
<evidence type="ECO:0008006" key="5">
    <source>
        <dbReference type="Google" id="ProtNLM"/>
    </source>
</evidence>
<feature type="compositionally biased region" description="Polar residues" evidence="1">
    <location>
        <begin position="293"/>
        <end position="323"/>
    </location>
</feature>
<feature type="compositionally biased region" description="Basic and acidic residues" evidence="1">
    <location>
        <begin position="1224"/>
        <end position="1233"/>
    </location>
</feature>
<feature type="compositionally biased region" description="Polar residues" evidence="1">
    <location>
        <begin position="331"/>
        <end position="344"/>
    </location>
</feature>
<dbReference type="SUPFAM" id="SSF49899">
    <property type="entry name" value="Concanavalin A-like lectins/glucanases"/>
    <property type="match status" value="2"/>
</dbReference>
<dbReference type="PANTHER" id="PTHR45869">
    <property type="entry name" value="C-REACTIVE PROTEIN-RELATED"/>
    <property type="match status" value="1"/>
</dbReference>
<name>A0AAD9R4P1_ACRCE</name>
<evidence type="ECO:0000313" key="3">
    <source>
        <dbReference type="EMBL" id="KAK2573073.1"/>
    </source>
</evidence>
<feature type="compositionally biased region" description="Basic and acidic residues" evidence="1">
    <location>
        <begin position="1242"/>
        <end position="1260"/>
    </location>
</feature>
<feature type="region of interest" description="Disordered" evidence="1">
    <location>
        <begin position="293"/>
        <end position="351"/>
    </location>
</feature>
<feature type="signal peptide" evidence="2">
    <location>
        <begin position="1"/>
        <end position="24"/>
    </location>
</feature>
<proteinExistence type="predicted"/>
<feature type="region of interest" description="Disordered" evidence="1">
    <location>
        <begin position="1145"/>
        <end position="1260"/>
    </location>
</feature>
<feature type="compositionally biased region" description="Basic residues" evidence="1">
    <location>
        <begin position="774"/>
        <end position="790"/>
    </location>
</feature>
<evidence type="ECO:0000256" key="1">
    <source>
        <dbReference type="SAM" id="MobiDB-lite"/>
    </source>
</evidence>
<feature type="compositionally biased region" description="Basic residues" evidence="1">
    <location>
        <begin position="1109"/>
        <end position="1123"/>
    </location>
</feature>
<feature type="compositionally biased region" description="Basic residues" evidence="1">
    <location>
        <begin position="1176"/>
        <end position="1185"/>
    </location>
</feature>
<dbReference type="PANTHER" id="PTHR45869:SF8">
    <property type="entry name" value="LAMG-LIKE JELLYROLL FOLD DOMAIN-CONTAINING PROTEIN"/>
    <property type="match status" value="1"/>
</dbReference>
<keyword evidence="2" id="KW-0732">Signal</keyword>
<dbReference type="EMBL" id="JARQWQ010000003">
    <property type="protein sequence ID" value="KAK2573073.1"/>
    <property type="molecule type" value="Genomic_DNA"/>
</dbReference>
<evidence type="ECO:0000256" key="2">
    <source>
        <dbReference type="SAM" id="SignalP"/>
    </source>
</evidence>
<dbReference type="InterPro" id="IPR051005">
    <property type="entry name" value="Pentraxin_domain"/>
</dbReference>
<protein>
    <recommendedName>
        <fullName evidence="5">LamG-like jellyroll fold domain-containing protein</fullName>
    </recommendedName>
</protein>
<accession>A0AAD9R4P1</accession>
<reference evidence="3" key="2">
    <citation type="journal article" date="2023" name="Science">
        <title>Genomic signatures of disease resistance in endangered staghorn corals.</title>
        <authorList>
            <person name="Vollmer S.V."/>
            <person name="Selwyn J.D."/>
            <person name="Despard B.A."/>
            <person name="Roesel C.L."/>
        </authorList>
    </citation>
    <scope>NUCLEOTIDE SEQUENCE</scope>
    <source>
        <strain evidence="3">K2</strain>
    </source>
</reference>
<dbReference type="Proteomes" id="UP001249851">
    <property type="component" value="Unassembled WGS sequence"/>
</dbReference>
<comment type="caution">
    <text evidence="3">The sequence shown here is derived from an EMBL/GenBank/DDBJ whole genome shotgun (WGS) entry which is preliminary data.</text>
</comment>
<sequence>MGSFLWQSCFLCVIVVTVFLPGRSQEGTAKRQLYLGPSDVLLPDSNSDFPAPIVSPSGVVPAAGAVPPAFAIAPSPLIGPAPAILPSDAIKEKNRATPMEDQGKAKRFELPFSSDPIPSSWNSALTQDNTFPQNELPEGQNAPGFNSNQMNPLQTLPIVPNEMYEDVAQHRDQLSPNGLTFQFLQGMYSSHSPKSLANKMEYYEPNDGEQDAQPFLDSTYADTGPSKEDLKKIQPLLDHENDIADAIIKDTWKEDSVLSTSRQAVSEGLTTSYQLAKVHWKNKPSLVDKPVQQTSINNNMNDGDKGNQSLTHGLSPNNDQANRPQDEKLQETQPSSPDTTNLTTNEKDQSTTLAGEVIKVLSPLNTSLDQENLPIKQGKNFPSLSSNTNATLAGNDLKNKSIHAKSSSIEWFTDAALPKSNVSLEKNNLLSSQTKKPYTAAEYLQTLYPQLSVFKAALGKDAQHNGSLQSLTSSAQLYDNDNRTTSTPLKEDIKDALRNMRNAKFDQDKYTTGSQNEAKKDRMNALQRANSMLGERSAIKQYSNAPRFIKSSKILQQRLEKVRKEVPGYRYLTESGAKLLPGHIFSPLGTAFGDTFERPSTSPAEASPSTTAITPTAEPQIRFPPIVPTQAGQILTQAQSVVKKPTTPAGIVPTQSGMIPASNNASEGSKVILAPSISENKPTEAFIAPTRPTKLAVTKPAQVPTQSGFIPAWSSAENTISPTRATLLPTQIEFIPSGKQKEKIWTGIPENNSERKDVKPVISKQGLFSGWRRGSAKVHHQESRRRHLRERPKGRGRKETFSHSVQKRVEDQSPAHKIQRRQVLLPVPFLQTNENLQQLGQSLLPGPVQPDQSLFPDLSQMQQLQTAQQFLLGTQQLQGLLPQLVQSPQTMDSMSLLGLRPDLRSQLPLQPTLNQPIPQTLLTPQQSQEQGLPLRSLTGDLNQLSNTLGLSPYQHISPQQLAMNNNPAEASPMTVNVPMEAPRKIPSFVTASQVYRDFEDVNSRPNFADDLVRGQVSRGDVPKNQDYVPYDDFPNEPKYDKFAYENDKKMWGMDNDVSEDEDEGILRSPPRKHRKNHYSRENDDDDSIPNPNDLDNDQSPTNLRYSTGGRRRHYTPRSHHRHHWVNEDDLTAVNEKGIIKHNDEEADELDDDEGPHAAAETTENPAKEELPETSLKHRHRSRHYRPSFDQDSTEADQSENGASSDDEESDQSNDISKSSQSDIRQSDETVQDRELEDVQTQRQEENPHGNHANEDKNERHDELRDGLEGINYLILEATSEESPVVSSPLPKPARGAIMHLTFDQQPAKSKTRIVSDESGNKNDAGLVNGAGISNRTMGSCGRVAVLKHGEVMYKAEHFSRKPTKAASIAMWVKSSKPGLVRWFDVGDGKPKSPRVKHNNGKLVKVPKNQWIHLAGTFDSNDGIARVYVNGKLISERIGKRNQGLPDDFTATGIGQKFGDKFISFLDDVFMFDRVLAPAEVRMLYKKCEFNRMVLHFGFQNVNTTTHQLMDQSGLENNATIDSGAHILTSGCDKCGACLDASSDKMPGVYLDGRKFHHKPTSAISVSSWISLNRTKGRHSIFQAVSDKNDEWHDIYNLDVVNGKLHWKHKNENNGITFNVKTQDVVIPEGLWSHVTATYNSDSGDAKLYVNGILKASLNNANKSKLNVAWGRVSIGGHLPDARNFAGLLDEFFIYNWELNPSEVRFVLKYCADKPKLVSFTVRVPLFKRQRVQQVQRAPQVMKYL</sequence>
<dbReference type="InterPro" id="IPR013320">
    <property type="entry name" value="ConA-like_dom_sf"/>
</dbReference>
<feature type="region of interest" description="Disordered" evidence="1">
    <location>
        <begin position="1013"/>
        <end position="1039"/>
    </location>
</feature>
<feature type="compositionally biased region" description="Basic and acidic residues" evidence="1">
    <location>
        <begin position="791"/>
        <end position="814"/>
    </location>
</feature>